<accession>A0A2T1N7M6</accession>
<evidence type="ECO:0000313" key="3">
    <source>
        <dbReference type="Proteomes" id="UP000238430"/>
    </source>
</evidence>
<keyword evidence="1" id="KW-0732">Signal</keyword>
<reference evidence="2 3" key="1">
    <citation type="submission" date="2018-03" db="EMBL/GenBank/DDBJ databases">
        <title>Mesoflavibacter sp. HG37 and Mesoflavibacter sp. HG96 sp.nov., two marine bacteria isolated from seawater of Western Pacific Ocean.</title>
        <authorList>
            <person name="Cheng H."/>
            <person name="Wu Y.-H."/>
            <person name="Guo L.-L."/>
            <person name="Xu X.-W."/>
        </authorList>
    </citation>
    <scope>NUCLEOTIDE SEQUENCE [LARGE SCALE GENOMIC DNA]</scope>
    <source>
        <strain evidence="2 3">KCTC 42117</strain>
    </source>
</reference>
<organism evidence="2 3">
    <name type="scientific">Mesoflavibacter zeaxanthinifaciens subsp. sabulilitoris</name>
    <dbReference type="NCBI Taxonomy" id="1520893"/>
    <lineage>
        <taxon>Bacteria</taxon>
        <taxon>Pseudomonadati</taxon>
        <taxon>Bacteroidota</taxon>
        <taxon>Flavobacteriia</taxon>
        <taxon>Flavobacteriales</taxon>
        <taxon>Flavobacteriaceae</taxon>
        <taxon>Mesoflavibacter</taxon>
    </lineage>
</organism>
<dbReference type="AlphaFoldDB" id="A0A2T1N7M6"/>
<gene>
    <name evidence="2" type="ORF">C7H61_11700</name>
</gene>
<keyword evidence="3" id="KW-1185">Reference proteome</keyword>
<comment type="caution">
    <text evidence="2">The sequence shown here is derived from an EMBL/GenBank/DDBJ whole genome shotgun (WGS) entry which is preliminary data.</text>
</comment>
<evidence type="ECO:0000313" key="2">
    <source>
        <dbReference type="EMBL" id="PSG87868.1"/>
    </source>
</evidence>
<feature type="chain" id="PRO_5015467408" evidence="1">
    <location>
        <begin position="20"/>
        <end position="112"/>
    </location>
</feature>
<protein>
    <submittedName>
        <fullName evidence="2">Uncharacterized protein</fullName>
    </submittedName>
</protein>
<proteinExistence type="predicted"/>
<sequence>MKTKLIVSVLALVAYLSTAFITPSTQKAISGTYEGTEEFNYVFTVEVKGEKQTMKFQYVSEEVLENYDLDTDEYIGEDFKITYQTSIEVVEDEEGNEEEIEVLTITDLMLNQ</sequence>
<name>A0A2T1N7M6_9FLAO</name>
<dbReference type="Proteomes" id="UP000238430">
    <property type="component" value="Unassembled WGS sequence"/>
</dbReference>
<dbReference type="RefSeq" id="WP_106680004.1">
    <property type="nucleotide sequence ID" value="NZ_JACHWV010000004.1"/>
</dbReference>
<feature type="signal peptide" evidence="1">
    <location>
        <begin position="1"/>
        <end position="19"/>
    </location>
</feature>
<dbReference type="OrthoDB" id="1448695at2"/>
<evidence type="ECO:0000256" key="1">
    <source>
        <dbReference type="SAM" id="SignalP"/>
    </source>
</evidence>
<dbReference type="EMBL" id="PXOT01000025">
    <property type="protein sequence ID" value="PSG87868.1"/>
    <property type="molecule type" value="Genomic_DNA"/>
</dbReference>